<evidence type="ECO:0000256" key="3">
    <source>
        <dbReference type="ARBA" id="ARBA00022723"/>
    </source>
</evidence>
<evidence type="ECO:0000256" key="2">
    <source>
        <dbReference type="ARBA" id="ARBA00022448"/>
    </source>
</evidence>
<keyword evidence="2" id="KW-0813">Transport</keyword>
<sequence length="94" mass="11042">MTLLEEKTADTSEEKHVPFIQEIDEGYHVKIGENALHPMEENHYIEWIELIVDEMVYKKYLNPGDKPEALFKVPRGEKVSAREYCNVHGLWVNK</sequence>
<name>A0ABX7S7U7_9BACT</name>
<dbReference type="InterPro" id="IPR036073">
    <property type="entry name" value="Desulfoferrodoxin_Fe-bd_dom_sf"/>
</dbReference>
<comment type="similarity">
    <text evidence="1">Belongs to the desulfoferrodoxin family.</text>
</comment>
<evidence type="ECO:0000256" key="5">
    <source>
        <dbReference type="ARBA" id="ARBA00023004"/>
    </source>
</evidence>
<organism evidence="7 8">
    <name type="scientific">Thermosipho ferrireducens</name>
    <dbReference type="NCBI Taxonomy" id="2571116"/>
    <lineage>
        <taxon>Bacteria</taxon>
        <taxon>Thermotogati</taxon>
        <taxon>Thermotogota</taxon>
        <taxon>Thermotogae</taxon>
        <taxon>Thermotogales</taxon>
        <taxon>Fervidobacteriaceae</taxon>
        <taxon>Thermosipho</taxon>
    </lineage>
</organism>
<dbReference type="InterPro" id="IPR002742">
    <property type="entry name" value="Desulfoferrodoxin_Fe-bd_dom"/>
</dbReference>
<dbReference type="EMBL" id="CP071446">
    <property type="protein sequence ID" value="QTA38662.1"/>
    <property type="molecule type" value="Genomic_DNA"/>
</dbReference>
<dbReference type="SUPFAM" id="SSF49367">
    <property type="entry name" value="Superoxide reductase-like"/>
    <property type="match status" value="1"/>
</dbReference>
<evidence type="ECO:0000256" key="4">
    <source>
        <dbReference type="ARBA" id="ARBA00022982"/>
    </source>
</evidence>
<keyword evidence="3" id="KW-0479">Metal-binding</keyword>
<dbReference type="Pfam" id="PF01880">
    <property type="entry name" value="Desulfoferrodox"/>
    <property type="match status" value="1"/>
</dbReference>
<feature type="domain" description="Desulfoferrodoxin ferrous iron-binding" evidence="6">
    <location>
        <begin position="9"/>
        <end position="93"/>
    </location>
</feature>
<dbReference type="PANTHER" id="PTHR36541:SF1">
    <property type="entry name" value="SUPEROXIDE REDUCTASE-RELATED"/>
    <property type="match status" value="1"/>
</dbReference>
<evidence type="ECO:0000313" key="7">
    <source>
        <dbReference type="EMBL" id="QTA38662.1"/>
    </source>
</evidence>
<evidence type="ECO:0000259" key="6">
    <source>
        <dbReference type="Pfam" id="PF01880"/>
    </source>
</evidence>
<protein>
    <submittedName>
        <fullName evidence="7">Desulfoferrodoxin</fullName>
    </submittedName>
</protein>
<reference evidence="7 8" key="1">
    <citation type="submission" date="2021-03" db="EMBL/GenBank/DDBJ databases">
        <title>Thermosipho ferrireducens sp.nov., an anaerobic thermophilic iron-reducing bacterium isolated from a deep-sea hydrothermal sulfide deposits.</title>
        <authorList>
            <person name="Zeng X."/>
            <person name="Chen Y."/>
            <person name="Shao Z."/>
        </authorList>
    </citation>
    <scope>NUCLEOTIDE SEQUENCE [LARGE SCALE GENOMIC DNA]</scope>
    <source>
        <strain evidence="7 8">JL129W03</strain>
    </source>
</reference>
<keyword evidence="4" id="KW-0249">Electron transport</keyword>
<keyword evidence="8" id="KW-1185">Reference proteome</keyword>
<keyword evidence="5" id="KW-0408">Iron</keyword>
<accession>A0ABX7S7U7</accession>
<evidence type="ECO:0000256" key="1">
    <source>
        <dbReference type="ARBA" id="ARBA00005941"/>
    </source>
</evidence>
<proteinExistence type="inferred from homology"/>
<dbReference type="InterPro" id="IPR051233">
    <property type="entry name" value="Desulfoferrodoxin_SOR"/>
</dbReference>
<dbReference type="Gene3D" id="2.60.40.730">
    <property type="entry name" value="SOR catalytic domain"/>
    <property type="match status" value="1"/>
</dbReference>
<dbReference type="NCBIfam" id="TIGR00332">
    <property type="entry name" value="neela_ferrous"/>
    <property type="match status" value="1"/>
</dbReference>
<evidence type="ECO:0000313" key="8">
    <source>
        <dbReference type="Proteomes" id="UP000671862"/>
    </source>
</evidence>
<dbReference type="Proteomes" id="UP000671862">
    <property type="component" value="Chromosome"/>
</dbReference>
<dbReference type="PANTHER" id="PTHR36541">
    <property type="entry name" value="SUPEROXIDE REDUCTASE-RELATED"/>
    <property type="match status" value="1"/>
</dbReference>
<gene>
    <name evidence="7" type="ORF">JYK00_03900</name>
</gene>